<feature type="transmembrane region" description="Helical" evidence="6">
    <location>
        <begin position="251"/>
        <end position="272"/>
    </location>
</feature>
<proteinExistence type="predicted"/>
<evidence type="ECO:0000256" key="6">
    <source>
        <dbReference type="SAM" id="Phobius"/>
    </source>
</evidence>
<comment type="caution">
    <text evidence="7">The sequence shown here is derived from an EMBL/GenBank/DDBJ whole genome shotgun (WGS) entry which is preliminary data.</text>
</comment>
<keyword evidence="2" id="KW-1003">Cell membrane</keyword>
<feature type="transmembrane region" description="Helical" evidence="6">
    <location>
        <begin position="292"/>
        <end position="315"/>
    </location>
</feature>
<dbReference type="AlphaFoldDB" id="A0A370GWW3"/>
<gene>
    <name evidence="7" type="ORF">C8D86_103107</name>
</gene>
<keyword evidence="4 6" id="KW-1133">Transmembrane helix</keyword>
<feature type="transmembrane region" description="Helical" evidence="6">
    <location>
        <begin position="121"/>
        <end position="140"/>
    </location>
</feature>
<keyword evidence="3 6" id="KW-0812">Transmembrane</keyword>
<feature type="transmembrane region" description="Helical" evidence="6">
    <location>
        <begin position="188"/>
        <end position="204"/>
    </location>
</feature>
<evidence type="ECO:0000256" key="4">
    <source>
        <dbReference type="ARBA" id="ARBA00022989"/>
    </source>
</evidence>
<evidence type="ECO:0000256" key="2">
    <source>
        <dbReference type="ARBA" id="ARBA00022475"/>
    </source>
</evidence>
<dbReference type="InterPro" id="IPR022791">
    <property type="entry name" value="L-PG_synthase/AglD"/>
</dbReference>
<dbReference type="PANTHER" id="PTHR39087">
    <property type="entry name" value="UPF0104 MEMBRANE PROTEIN MJ1595"/>
    <property type="match status" value="1"/>
</dbReference>
<name>A0A370GWW3_9COXI</name>
<feature type="transmembrane region" description="Helical" evidence="6">
    <location>
        <begin position="38"/>
        <end position="59"/>
    </location>
</feature>
<dbReference type="GO" id="GO:0005886">
    <property type="term" value="C:plasma membrane"/>
    <property type="evidence" value="ECO:0007669"/>
    <property type="project" value="UniProtKB-SubCell"/>
</dbReference>
<keyword evidence="8" id="KW-1185">Reference proteome</keyword>
<dbReference type="Pfam" id="PF03706">
    <property type="entry name" value="LPG_synthase_TM"/>
    <property type="match status" value="1"/>
</dbReference>
<evidence type="ECO:0000313" key="8">
    <source>
        <dbReference type="Proteomes" id="UP000254720"/>
    </source>
</evidence>
<accession>A0A370GWW3</accession>
<dbReference type="PANTHER" id="PTHR39087:SF2">
    <property type="entry name" value="UPF0104 MEMBRANE PROTEIN MJ1595"/>
    <property type="match status" value="1"/>
</dbReference>
<evidence type="ECO:0000256" key="5">
    <source>
        <dbReference type="ARBA" id="ARBA00023136"/>
    </source>
</evidence>
<feature type="transmembrane region" description="Helical" evidence="6">
    <location>
        <begin position="146"/>
        <end position="167"/>
    </location>
</feature>
<comment type="subcellular location">
    <subcellularLocation>
        <location evidence="1">Cell membrane</location>
        <topology evidence="1">Multi-pass membrane protein</topology>
    </subcellularLocation>
</comment>
<protein>
    <submittedName>
        <fullName evidence="7">Uncharacterized membrane protein YbhN (UPF0104 family)</fullName>
    </submittedName>
</protein>
<reference evidence="7 8" key="1">
    <citation type="submission" date="2018-07" db="EMBL/GenBank/DDBJ databases">
        <title>Genomic Encyclopedia of Type Strains, Phase IV (KMG-IV): sequencing the most valuable type-strain genomes for metagenomic binning, comparative biology and taxonomic classification.</title>
        <authorList>
            <person name="Goeker M."/>
        </authorList>
    </citation>
    <scope>NUCLEOTIDE SEQUENCE [LARGE SCALE GENOMIC DNA]</scope>
    <source>
        <strain evidence="7 8">DSM 16500</strain>
    </source>
</reference>
<keyword evidence="5 6" id="KW-0472">Membrane</keyword>
<evidence type="ECO:0000313" key="7">
    <source>
        <dbReference type="EMBL" id="RDI48142.1"/>
    </source>
</evidence>
<dbReference type="RefSeq" id="WP_170131740.1">
    <property type="nucleotide sequence ID" value="NZ_LR699114.1"/>
</dbReference>
<dbReference type="Proteomes" id="UP000254720">
    <property type="component" value="Unassembled WGS sequence"/>
</dbReference>
<dbReference type="EMBL" id="QQAX01000003">
    <property type="protein sequence ID" value="RDI48142.1"/>
    <property type="molecule type" value="Genomic_DNA"/>
</dbReference>
<evidence type="ECO:0000256" key="1">
    <source>
        <dbReference type="ARBA" id="ARBA00004651"/>
    </source>
</evidence>
<sequence length="338" mass="37685">MKILKLLICFTVSGVCLLLIFRKVDVNEVSHLLSNISYIWLLIGTIIGVLKMWMTGFRWRYLVPLRNRLTAMHSFYFYSIGTMINMVLPFRIGDILRARLIAETLKIPNTNVLGTIAREHIMDLVLLCSLLLGCLTIYSYRLPSQVISTVNTFLTIVAVVFGAAFLLKKNNFLMAKLKKLNSLTLPKPLLFFSGMLTNFYSGFFQLGDLKNITKMFGMSVCIWIAQGFWIYTLLCSLGIAGSYQLGVEATVALMIMMGIAVMIPASPGYIGTFHLMVILGLTQMGVPKSVSLSYAILAHAHAVGVAVLMGIYSLWKGNIKLSFYFNLTDKSAAIQEVL</sequence>
<feature type="transmembrane region" description="Helical" evidence="6">
    <location>
        <begin position="216"/>
        <end position="239"/>
    </location>
</feature>
<organism evidence="7 8">
    <name type="scientific">Aquicella lusitana</name>
    <dbReference type="NCBI Taxonomy" id="254246"/>
    <lineage>
        <taxon>Bacteria</taxon>
        <taxon>Pseudomonadati</taxon>
        <taxon>Pseudomonadota</taxon>
        <taxon>Gammaproteobacteria</taxon>
        <taxon>Legionellales</taxon>
        <taxon>Coxiellaceae</taxon>
        <taxon>Aquicella</taxon>
    </lineage>
</organism>
<evidence type="ECO:0000256" key="3">
    <source>
        <dbReference type="ARBA" id="ARBA00022692"/>
    </source>
</evidence>